<dbReference type="EMBL" id="AB170786">
    <property type="protein sequence ID" value="BAE87849.1"/>
    <property type="molecule type" value="mRNA"/>
</dbReference>
<protein>
    <submittedName>
        <fullName evidence="1">Macaca fascicularis brain cDNA clone: QorA-10051, similar to human RAD21 homolog (S. pombe) (RAD21), mRNA, RefSeq: NM_006265.1</fullName>
    </submittedName>
</protein>
<name>I7G912_MACFA</name>
<dbReference type="AlphaFoldDB" id="I7G912"/>
<reference evidence="1" key="1">
    <citation type="journal article" date="2007" name="PLoS Biol.">
        <title>Rate of evolution in brain-expressed genes in humans and other primates.</title>
        <authorList>
            <person name="Wang H.-Y."/>
            <person name="Chien H.-C."/>
            <person name="Osada N."/>
            <person name="Hashimoto K."/>
            <person name="Sugano S."/>
            <person name="Gojobori T."/>
            <person name="Chou C.-K."/>
            <person name="Tsai S.-F."/>
            <person name="Wu C.-I."/>
            <person name="Shen C.-K.J."/>
        </authorList>
    </citation>
    <scope>NUCLEOTIDE SEQUENCE</scope>
</reference>
<organism evidence="1">
    <name type="scientific">Macaca fascicularis</name>
    <name type="common">Crab-eating macaque</name>
    <name type="synonym">Cynomolgus monkey</name>
    <dbReference type="NCBI Taxonomy" id="9541"/>
    <lineage>
        <taxon>Eukaryota</taxon>
        <taxon>Metazoa</taxon>
        <taxon>Chordata</taxon>
        <taxon>Craniata</taxon>
        <taxon>Vertebrata</taxon>
        <taxon>Euteleostomi</taxon>
        <taxon>Mammalia</taxon>
        <taxon>Eutheria</taxon>
        <taxon>Euarchontoglires</taxon>
        <taxon>Primates</taxon>
        <taxon>Haplorrhini</taxon>
        <taxon>Catarrhini</taxon>
        <taxon>Cercopithecidae</taxon>
        <taxon>Cercopithecinae</taxon>
        <taxon>Macaca</taxon>
    </lineage>
</organism>
<accession>I7G912</accession>
<proteinExistence type="evidence at transcript level"/>
<evidence type="ECO:0000313" key="1">
    <source>
        <dbReference type="EMBL" id="BAE87849.1"/>
    </source>
</evidence>
<sequence length="31" mass="3487">MNSSKNLKIQRFLERTSNSSISSVMLSMSPL</sequence>